<evidence type="ECO:0000313" key="1">
    <source>
        <dbReference type="EMBL" id="CAG7721489.1"/>
    </source>
</evidence>
<organism evidence="1 2">
    <name type="scientific">Allacma fusca</name>
    <dbReference type="NCBI Taxonomy" id="39272"/>
    <lineage>
        <taxon>Eukaryota</taxon>
        <taxon>Metazoa</taxon>
        <taxon>Ecdysozoa</taxon>
        <taxon>Arthropoda</taxon>
        <taxon>Hexapoda</taxon>
        <taxon>Collembola</taxon>
        <taxon>Symphypleona</taxon>
        <taxon>Sminthuridae</taxon>
        <taxon>Allacma</taxon>
    </lineage>
</organism>
<comment type="caution">
    <text evidence="1">The sequence shown here is derived from an EMBL/GenBank/DDBJ whole genome shotgun (WGS) entry which is preliminary data.</text>
</comment>
<feature type="non-terminal residue" evidence="1">
    <location>
        <position position="1"/>
    </location>
</feature>
<dbReference type="Proteomes" id="UP000708208">
    <property type="component" value="Unassembled WGS sequence"/>
</dbReference>
<sequence>CAQPNSQSPFVDITAVLVGRSSVATVLATKLRYSTRTMSQLVLVEEFDEENSERGTTKINELGPRISSRSRRAALTLDFFNEVGSGDSQLMFKLTHCEQILILFQPENSSSAEKWIGAFQEATVLITIEKKIVLRYLNTEITIF</sequence>
<proteinExistence type="predicted"/>
<accession>A0A8J2P2E6</accession>
<gene>
    <name evidence="1" type="ORF">AFUS01_LOCUS10702</name>
</gene>
<keyword evidence="2" id="KW-1185">Reference proteome</keyword>
<dbReference type="AlphaFoldDB" id="A0A8J2P2E6"/>
<dbReference type="EMBL" id="CAJVCH010080007">
    <property type="protein sequence ID" value="CAG7721489.1"/>
    <property type="molecule type" value="Genomic_DNA"/>
</dbReference>
<reference evidence="1" key="1">
    <citation type="submission" date="2021-06" db="EMBL/GenBank/DDBJ databases">
        <authorList>
            <person name="Hodson N. C."/>
            <person name="Mongue J. A."/>
            <person name="Jaron S. K."/>
        </authorList>
    </citation>
    <scope>NUCLEOTIDE SEQUENCE</scope>
</reference>
<evidence type="ECO:0008006" key="3">
    <source>
        <dbReference type="Google" id="ProtNLM"/>
    </source>
</evidence>
<name>A0A8J2P2E6_9HEXA</name>
<protein>
    <recommendedName>
        <fullName evidence="3">PH domain-containing protein</fullName>
    </recommendedName>
</protein>
<evidence type="ECO:0000313" key="2">
    <source>
        <dbReference type="Proteomes" id="UP000708208"/>
    </source>
</evidence>